<dbReference type="OrthoDB" id="9816425at2"/>
<dbReference type="InterPro" id="IPR047928">
    <property type="entry name" value="Perm_prefix_1"/>
</dbReference>
<evidence type="ECO:0000313" key="2">
    <source>
        <dbReference type="Proteomes" id="UP000287394"/>
    </source>
</evidence>
<dbReference type="AlphaFoldDB" id="A0A402D2R2"/>
<dbReference type="Proteomes" id="UP000287394">
    <property type="component" value="Chromosome"/>
</dbReference>
<gene>
    <name evidence="1" type="ORF">CCAX7_004840</name>
</gene>
<reference evidence="1 2" key="1">
    <citation type="journal article" date="2019" name="Int. J. Syst. Evol. Microbiol.">
        <title>Capsulimonas corticalis gen. nov., sp. nov., an aerobic capsulated bacterium, of a novel bacterial order, Capsulimonadales ord. nov., of the class Armatimonadia of the phylum Armatimonadetes.</title>
        <authorList>
            <person name="Li J."/>
            <person name="Kudo C."/>
            <person name="Tonouchi A."/>
        </authorList>
    </citation>
    <scope>NUCLEOTIDE SEQUENCE [LARGE SCALE GENOMIC DNA]</scope>
    <source>
        <strain evidence="1 2">AX-7</strain>
    </source>
</reference>
<dbReference type="KEGG" id="ccot:CCAX7_004840"/>
<sequence length="230" mass="26226">MDSPLKNDLIDQRIEHYLRRLSGHLYGADRHAIDETLEEIRQHLRAGCDEYVREGYPVERAVEMALDRFGSADNVGENLARRLAPYSAQLKAYWILRLGSIVQFIAIWFVAQQSLGMASNWRWRIGGVIVALLFVLVEEFRRSAVPPRIIARQRLRTEEIQRYLSTSGIRKSTSAFSFGSYLYICCLALIAAAAICGHVYAMAVYFLVEVAQNVYIKIVVARLNRSLSIQ</sequence>
<dbReference type="NCBIfam" id="NF038403">
    <property type="entry name" value="perm_prefix_1"/>
    <property type="match status" value="1"/>
</dbReference>
<organism evidence="1 2">
    <name type="scientific">Capsulimonas corticalis</name>
    <dbReference type="NCBI Taxonomy" id="2219043"/>
    <lineage>
        <taxon>Bacteria</taxon>
        <taxon>Bacillati</taxon>
        <taxon>Armatimonadota</taxon>
        <taxon>Armatimonadia</taxon>
        <taxon>Capsulimonadales</taxon>
        <taxon>Capsulimonadaceae</taxon>
        <taxon>Capsulimonas</taxon>
    </lineage>
</organism>
<evidence type="ECO:0000313" key="1">
    <source>
        <dbReference type="EMBL" id="BDI28433.1"/>
    </source>
</evidence>
<keyword evidence="2" id="KW-1185">Reference proteome</keyword>
<dbReference type="RefSeq" id="WP_119323826.1">
    <property type="nucleotide sequence ID" value="NZ_AP025739.1"/>
</dbReference>
<dbReference type="Pfam" id="PF22564">
    <property type="entry name" value="HAAS"/>
    <property type="match status" value="1"/>
</dbReference>
<accession>A0A402D2R2</accession>
<protein>
    <submittedName>
        <fullName evidence="1">Uncharacterized protein</fullName>
    </submittedName>
</protein>
<dbReference type="EMBL" id="AP025739">
    <property type="protein sequence ID" value="BDI28433.1"/>
    <property type="molecule type" value="Genomic_DNA"/>
</dbReference>
<name>A0A402D2R2_9BACT</name>
<proteinExistence type="predicted"/>